<feature type="non-terminal residue" evidence="1">
    <location>
        <position position="41"/>
    </location>
</feature>
<name>A0A9N9PED1_9GLOM</name>
<dbReference type="Proteomes" id="UP000789405">
    <property type="component" value="Unassembled WGS sequence"/>
</dbReference>
<keyword evidence="2" id="KW-1185">Reference proteome</keyword>
<comment type="caution">
    <text evidence="1">The sequence shown here is derived from an EMBL/GenBank/DDBJ whole genome shotgun (WGS) entry which is preliminary data.</text>
</comment>
<dbReference type="EMBL" id="CAJVPY010050065">
    <property type="protein sequence ID" value="CAG8813409.1"/>
    <property type="molecule type" value="Genomic_DNA"/>
</dbReference>
<dbReference type="OrthoDB" id="2423387at2759"/>
<evidence type="ECO:0000313" key="1">
    <source>
        <dbReference type="EMBL" id="CAG8813409.1"/>
    </source>
</evidence>
<protein>
    <submittedName>
        <fullName evidence="1">22165_t:CDS:1</fullName>
    </submittedName>
</protein>
<accession>A0A9N9PED1</accession>
<proteinExistence type="predicted"/>
<reference evidence="1" key="1">
    <citation type="submission" date="2021-06" db="EMBL/GenBank/DDBJ databases">
        <authorList>
            <person name="Kallberg Y."/>
            <person name="Tangrot J."/>
            <person name="Rosling A."/>
        </authorList>
    </citation>
    <scope>NUCLEOTIDE SEQUENCE</scope>
    <source>
        <strain evidence="1">MA453B</strain>
    </source>
</reference>
<organism evidence="1 2">
    <name type="scientific">Dentiscutata erythropus</name>
    <dbReference type="NCBI Taxonomy" id="1348616"/>
    <lineage>
        <taxon>Eukaryota</taxon>
        <taxon>Fungi</taxon>
        <taxon>Fungi incertae sedis</taxon>
        <taxon>Mucoromycota</taxon>
        <taxon>Glomeromycotina</taxon>
        <taxon>Glomeromycetes</taxon>
        <taxon>Diversisporales</taxon>
        <taxon>Gigasporaceae</taxon>
        <taxon>Dentiscutata</taxon>
    </lineage>
</organism>
<feature type="non-terminal residue" evidence="1">
    <location>
        <position position="1"/>
    </location>
</feature>
<gene>
    <name evidence="1" type="ORF">DERYTH_LOCUS25794</name>
</gene>
<dbReference type="AlphaFoldDB" id="A0A9N9PED1"/>
<evidence type="ECO:0000313" key="2">
    <source>
        <dbReference type="Proteomes" id="UP000789405"/>
    </source>
</evidence>
<sequence length="41" mass="5146">FLCESAQNPITKEKWRQCKKNKSKNWKDFLNLLYNTYWSYQ</sequence>